<dbReference type="GO" id="GO:0004714">
    <property type="term" value="F:transmembrane receptor protein tyrosine kinase activity"/>
    <property type="evidence" value="ECO:0007669"/>
    <property type="project" value="TreeGrafter"/>
</dbReference>
<evidence type="ECO:0000256" key="6">
    <source>
        <dbReference type="ARBA" id="ARBA00030980"/>
    </source>
</evidence>
<dbReference type="InterPro" id="IPR008266">
    <property type="entry name" value="Tyr_kinase_AS"/>
</dbReference>
<evidence type="ECO:0000313" key="11">
    <source>
        <dbReference type="EMBL" id="KAH6876832.1"/>
    </source>
</evidence>
<proteinExistence type="predicted"/>
<evidence type="ECO:0000256" key="4">
    <source>
        <dbReference type="ARBA" id="ARBA00013948"/>
    </source>
</evidence>
<dbReference type="GO" id="GO:0043235">
    <property type="term" value="C:receptor complex"/>
    <property type="evidence" value="ECO:0007669"/>
    <property type="project" value="TreeGrafter"/>
</dbReference>
<dbReference type="OrthoDB" id="1668230at2759"/>
<comment type="caution">
    <text evidence="11">The sequence shown here is derived from an EMBL/GenBank/DDBJ whole genome shotgun (WGS) entry which is preliminary data.</text>
</comment>
<dbReference type="GO" id="GO:0004674">
    <property type="term" value="F:protein serine/threonine kinase activity"/>
    <property type="evidence" value="ECO:0007669"/>
    <property type="project" value="UniProtKB-EC"/>
</dbReference>
<dbReference type="PROSITE" id="PS00109">
    <property type="entry name" value="PROTEIN_KINASE_TYR"/>
    <property type="match status" value="1"/>
</dbReference>
<evidence type="ECO:0000259" key="10">
    <source>
        <dbReference type="PROSITE" id="PS50011"/>
    </source>
</evidence>
<dbReference type="Pfam" id="PF07714">
    <property type="entry name" value="PK_Tyr_Ser-Thr"/>
    <property type="match status" value="1"/>
</dbReference>
<dbReference type="GO" id="GO:0007169">
    <property type="term" value="P:cell surface receptor protein tyrosine kinase signaling pathway"/>
    <property type="evidence" value="ECO:0007669"/>
    <property type="project" value="TreeGrafter"/>
</dbReference>
<organism evidence="11 12">
    <name type="scientific">Thelonectria olida</name>
    <dbReference type="NCBI Taxonomy" id="1576542"/>
    <lineage>
        <taxon>Eukaryota</taxon>
        <taxon>Fungi</taxon>
        <taxon>Dikarya</taxon>
        <taxon>Ascomycota</taxon>
        <taxon>Pezizomycotina</taxon>
        <taxon>Sordariomycetes</taxon>
        <taxon>Hypocreomycetidae</taxon>
        <taxon>Hypocreales</taxon>
        <taxon>Nectriaceae</taxon>
        <taxon>Thelonectria</taxon>
    </lineage>
</organism>
<dbReference type="AlphaFoldDB" id="A0A9P8VV01"/>
<dbReference type="PANTHER" id="PTHR24416:SF617">
    <property type="entry name" value="RET ONCOGENE, ISOFORM A"/>
    <property type="match status" value="1"/>
</dbReference>
<dbReference type="InterPro" id="IPR050122">
    <property type="entry name" value="RTK"/>
</dbReference>
<dbReference type="EC" id="2.7.11.1" evidence="3"/>
<comment type="function">
    <text evidence="1">Component of the EKC/KEOPS complex that is required for the formation of a threonylcarbamoyl group on adenosine at position 37 (t(6)A37) in tRNAs that read codons beginning with adenine. The complex is probably involved in the transfer of the threonylcarbamoyl moiety of threonylcarbamoyl-AMP (TC-AMP) to the N6 group of A37. BUD32 has ATPase activity in the context of the EKC/KEOPS complex and likely plays a supporting role to the catalytic subunit KAE1. The EKC/KEOPS complex also promotes both telomere uncapping and telomere elongation. The complex is required for efficient recruitment of transcriptional coactivators.</text>
</comment>
<keyword evidence="11" id="KW-0808">Transferase</keyword>
<keyword evidence="12" id="KW-1185">Reference proteome</keyword>
<evidence type="ECO:0000256" key="2">
    <source>
        <dbReference type="ARBA" id="ARBA00011534"/>
    </source>
</evidence>
<dbReference type="GO" id="GO:0005886">
    <property type="term" value="C:plasma membrane"/>
    <property type="evidence" value="ECO:0007669"/>
    <property type="project" value="TreeGrafter"/>
</dbReference>
<gene>
    <name evidence="11" type="ORF">B0T10DRAFT_497355</name>
</gene>
<dbReference type="PROSITE" id="PS50011">
    <property type="entry name" value="PROTEIN_KINASE_DOM"/>
    <property type="match status" value="1"/>
</dbReference>
<evidence type="ECO:0000313" key="12">
    <source>
        <dbReference type="Proteomes" id="UP000777438"/>
    </source>
</evidence>
<evidence type="ECO:0000256" key="5">
    <source>
        <dbReference type="ARBA" id="ARBA00019973"/>
    </source>
</evidence>
<dbReference type="InterPro" id="IPR000719">
    <property type="entry name" value="Prot_kinase_dom"/>
</dbReference>
<feature type="domain" description="Protein kinase" evidence="10">
    <location>
        <begin position="27"/>
        <end position="307"/>
    </location>
</feature>
<comment type="catalytic activity">
    <reaction evidence="8">
        <text>L-threonyl-[protein] + ATP = O-phospho-L-threonyl-[protein] + ADP + H(+)</text>
        <dbReference type="Rhea" id="RHEA:46608"/>
        <dbReference type="Rhea" id="RHEA-COMP:11060"/>
        <dbReference type="Rhea" id="RHEA-COMP:11605"/>
        <dbReference type="ChEBI" id="CHEBI:15378"/>
        <dbReference type="ChEBI" id="CHEBI:30013"/>
        <dbReference type="ChEBI" id="CHEBI:30616"/>
        <dbReference type="ChEBI" id="CHEBI:61977"/>
        <dbReference type="ChEBI" id="CHEBI:456216"/>
        <dbReference type="EC" id="2.7.11.1"/>
    </reaction>
</comment>
<dbReference type="EMBL" id="JAGPYM010000032">
    <property type="protein sequence ID" value="KAH6876832.1"/>
    <property type="molecule type" value="Genomic_DNA"/>
</dbReference>
<dbReference type="Gene3D" id="1.10.510.10">
    <property type="entry name" value="Transferase(Phosphotransferase) domain 1"/>
    <property type="match status" value="1"/>
</dbReference>
<protein>
    <recommendedName>
        <fullName evidence="5">EKC/KEOPS complex subunit BUD32</fullName>
        <ecNumber evidence="3">2.7.11.1</ecNumber>
    </recommendedName>
    <alternativeName>
        <fullName evidence="6 7">Atypical Serine/threonine protein kinase BUD32</fullName>
    </alternativeName>
    <alternativeName>
        <fullName evidence="4">EKC/KEOPS complex subunit bud32</fullName>
    </alternativeName>
</protein>
<dbReference type="PANTHER" id="PTHR24416">
    <property type="entry name" value="TYROSINE-PROTEIN KINASE RECEPTOR"/>
    <property type="match status" value="1"/>
</dbReference>
<dbReference type="InterPro" id="IPR001245">
    <property type="entry name" value="Ser-Thr/Tyr_kinase_cat_dom"/>
</dbReference>
<name>A0A9P8VV01_9HYPO</name>
<reference evidence="11 12" key="1">
    <citation type="journal article" date="2021" name="Nat. Commun.">
        <title>Genetic determinants of endophytism in the Arabidopsis root mycobiome.</title>
        <authorList>
            <person name="Mesny F."/>
            <person name="Miyauchi S."/>
            <person name="Thiergart T."/>
            <person name="Pickel B."/>
            <person name="Atanasova L."/>
            <person name="Karlsson M."/>
            <person name="Huettel B."/>
            <person name="Barry K.W."/>
            <person name="Haridas S."/>
            <person name="Chen C."/>
            <person name="Bauer D."/>
            <person name="Andreopoulos W."/>
            <person name="Pangilinan J."/>
            <person name="LaButti K."/>
            <person name="Riley R."/>
            <person name="Lipzen A."/>
            <person name="Clum A."/>
            <person name="Drula E."/>
            <person name="Henrissat B."/>
            <person name="Kohler A."/>
            <person name="Grigoriev I.V."/>
            <person name="Martin F.M."/>
            <person name="Hacquard S."/>
        </authorList>
    </citation>
    <scope>NUCLEOTIDE SEQUENCE [LARGE SCALE GENOMIC DNA]</scope>
    <source>
        <strain evidence="11 12">MPI-CAGE-CH-0241</strain>
    </source>
</reference>
<keyword evidence="11" id="KW-0418">Kinase</keyword>
<comment type="subunit">
    <text evidence="2">Component of the EKC/KEOPS complex composed of at least BUD32, CGI121, GON7, KAE1 and PCC1; the whole complex dimerizes.</text>
</comment>
<dbReference type="Proteomes" id="UP000777438">
    <property type="component" value="Unassembled WGS sequence"/>
</dbReference>
<dbReference type="InterPro" id="IPR011009">
    <property type="entry name" value="Kinase-like_dom_sf"/>
</dbReference>
<comment type="catalytic activity">
    <reaction evidence="9">
        <text>L-seryl-[protein] + ATP = O-phospho-L-seryl-[protein] + ADP + H(+)</text>
        <dbReference type="Rhea" id="RHEA:17989"/>
        <dbReference type="Rhea" id="RHEA-COMP:9863"/>
        <dbReference type="Rhea" id="RHEA-COMP:11604"/>
        <dbReference type="ChEBI" id="CHEBI:15378"/>
        <dbReference type="ChEBI" id="CHEBI:29999"/>
        <dbReference type="ChEBI" id="CHEBI:30616"/>
        <dbReference type="ChEBI" id="CHEBI:83421"/>
        <dbReference type="ChEBI" id="CHEBI:456216"/>
        <dbReference type="EC" id="2.7.11.1"/>
    </reaction>
</comment>
<accession>A0A9P8VV01</accession>
<dbReference type="GO" id="GO:0005524">
    <property type="term" value="F:ATP binding"/>
    <property type="evidence" value="ECO:0007669"/>
    <property type="project" value="InterPro"/>
</dbReference>
<dbReference type="SUPFAM" id="SSF56112">
    <property type="entry name" value="Protein kinase-like (PK-like)"/>
    <property type="match status" value="1"/>
</dbReference>
<evidence type="ECO:0000256" key="1">
    <source>
        <dbReference type="ARBA" id="ARBA00003747"/>
    </source>
</evidence>
<evidence type="ECO:0000256" key="8">
    <source>
        <dbReference type="ARBA" id="ARBA00047899"/>
    </source>
</evidence>
<evidence type="ECO:0000256" key="3">
    <source>
        <dbReference type="ARBA" id="ARBA00012513"/>
    </source>
</evidence>
<evidence type="ECO:0000256" key="7">
    <source>
        <dbReference type="ARBA" id="ARBA00033194"/>
    </source>
</evidence>
<evidence type="ECO:0000256" key="9">
    <source>
        <dbReference type="ARBA" id="ARBA00048679"/>
    </source>
</evidence>
<sequence length="307" mass="34917">MIPETACPSSQFMPSQTSHGVNDVTPIIQGSILGMGSSCFVSVDDGLTVLKGYEIWVDGKRRSYYARSCEEALRREELIYEKLGEHPRILRCFGLKEVHTGVHSLRLELAPLGNVRQYIEDHAKEPLPERNQLQMALDIAVGLSYIHSQKVRHADLSCRNLFLFEGYRVKIGDFGGSVMEGSGLAETVCEEMRYELPCRGREFRDRPVMKRELFALGSAIYEIMAWNRPFPALQDEEVEERYAQDEFPSLDGITTSLTIRNCWNEVYETADENIRQSSRLSDKLIIIQSDRTCYHMATLGHELVSIG</sequence>